<dbReference type="HOGENOM" id="CLU_393276_0_0_1"/>
<dbReference type="AlphaFoldDB" id="Q0CQR0"/>
<dbReference type="OrthoDB" id="42889at2759"/>
<dbReference type="OMA" id="YVFNIFY"/>
<gene>
    <name evidence="1" type="ORF">ATEG_03974</name>
</gene>
<reference evidence="2" key="1">
    <citation type="submission" date="2005-09" db="EMBL/GenBank/DDBJ databases">
        <title>Annotation of the Aspergillus terreus NIH2624 genome.</title>
        <authorList>
            <person name="Birren B.W."/>
            <person name="Lander E.S."/>
            <person name="Galagan J.E."/>
            <person name="Nusbaum C."/>
            <person name="Devon K."/>
            <person name="Henn M."/>
            <person name="Ma L.-J."/>
            <person name="Jaffe D.B."/>
            <person name="Butler J."/>
            <person name="Alvarez P."/>
            <person name="Gnerre S."/>
            <person name="Grabherr M."/>
            <person name="Kleber M."/>
            <person name="Mauceli E.W."/>
            <person name="Brockman W."/>
            <person name="Rounsley S."/>
            <person name="Young S.K."/>
            <person name="LaButti K."/>
            <person name="Pushparaj V."/>
            <person name="DeCaprio D."/>
            <person name="Crawford M."/>
            <person name="Koehrsen M."/>
            <person name="Engels R."/>
            <person name="Montgomery P."/>
            <person name="Pearson M."/>
            <person name="Howarth C."/>
            <person name="Larson L."/>
            <person name="Luoma S."/>
            <person name="White J."/>
            <person name="Alvarado L."/>
            <person name="Kodira C.D."/>
            <person name="Zeng Q."/>
            <person name="Oleary S."/>
            <person name="Yandava C."/>
            <person name="Denning D.W."/>
            <person name="Nierman W.C."/>
            <person name="Milne T."/>
            <person name="Madden K."/>
        </authorList>
    </citation>
    <scope>NUCLEOTIDE SEQUENCE [LARGE SCALE GENOMIC DNA]</scope>
    <source>
        <strain evidence="2">NIH 2624 / FGSC A1156</strain>
    </source>
</reference>
<dbReference type="Gene3D" id="3.90.1410.10">
    <property type="entry name" value="set domain protein methyltransferase, domain 1"/>
    <property type="match status" value="1"/>
</dbReference>
<dbReference type="VEuPathDB" id="FungiDB:ATEG_03974"/>
<dbReference type="STRING" id="341663.Q0CQR0"/>
<dbReference type="eggNOG" id="KOG1337">
    <property type="taxonomic scope" value="Eukaryota"/>
</dbReference>
<dbReference type="InterPro" id="IPR050600">
    <property type="entry name" value="SETD3_SETD6_MTase"/>
</dbReference>
<sequence>MDTSRPNTDSSLEAYTTLLEWMSKHGGHIHESVQIAKDERRGVHLQVKADCRDGLPSSTNVIKTPLAATLSYFNAIEHRSAATENEKAPVSFSAHGLHFPRSFVDAAGPDETAIFFLIGQYLRGSEGFWYPYICTLPQPGDLTTPLYYEGADLRWLEGTSLAPAREQKESLLKEKYQSTFEELRKSGFGDAEKYTWELYLWASTIFVSRAFSAKVLAGVVPHAELPEENVSVLLPFIDVLNHRPLAKVEWRAGERDVLFVVLEHVAAGEEVANNYGPRNNEQLMMNYGFCLQNNPCDYRTLSLRAPPGSPLQDAKQAQLEMFPSREKDDHYYVFNIFYPLLAPDTSMEHAIFSPALLNAVSVLAANSRELETLEVSEHEIRLTQAYARTRPILAALGQVIIELITHIVRLKASADGLDNPTNLKQTHAKIYRDSQIMLSQTALVIAAWTLNRALQHNVGSSWEETKQLLAAHMARVPAGLFPEEVRSRIQFRILERPSLVKNNGELFTPGELSGLFAADMQKPCKAFIDAATTAGWEGQPGPSPFVFPIFLCLVVGIHRTDTGASMLSPRLKTWVSFLLEKYESLPPSSEELLSLPDPEEEELLTGLDEHIERCKSDRKWVSLLSDLEAYTGDWRSVDWWLSPNSLRWAWMVVQEETVQIPEDPLGLLVAAEAGGSVQLATESYLYVAGEV</sequence>
<proteinExistence type="predicted"/>
<dbReference type="FunFam" id="3.90.1410.10:FF:000039">
    <property type="entry name" value="SET domain protein (AFU_orthologue AFUA_4G11040)"/>
    <property type="match status" value="1"/>
</dbReference>
<evidence type="ECO:0000313" key="1">
    <source>
        <dbReference type="EMBL" id="EAU35776.1"/>
    </source>
</evidence>
<dbReference type="PANTHER" id="PTHR13271">
    <property type="entry name" value="UNCHARACTERIZED PUTATIVE METHYLTRANSFERASE"/>
    <property type="match status" value="1"/>
</dbReference>
<evidence type="ECO:0000313" key="2">
    <source>
        <dbReference type="Proteomes" id="UP000007963"/>
    </source>
</evidence>
<dbReference type="GeneID" id="4318455"/>
<dbReference type="Proteomes" id="UP000007963">
    <property type="component" value="Unassembled WGS sequence"/>
</dbReference>
<dbReference type="InterPro" id="IPR046341">
    <property type="entry name" value="SET_dom_sf"/>
</dbReference>
<dbReference type="EMBL" id="CH476598">
    <property type="protein sequence ID" value="EAU35776.1"/>
    <property type="molecule type" value="Genomic_DNA"/>
</dbReference>
<accession>Q0CQR0</accession>
<dbReference type="RefSeq" id="XP_001213152.1">
    <property type="nucleotide sequence ID" value="XM_001213152.1"/>
</dbReference>
<dbReference type="PANTHER" id="PTHR13271:SF135">
    <property type="entry name" value="SET DOMAIN PROTEIN (AFU_ORTHOLOGUE AFUA_4G11040)"/>
    <property type="match status" value="1"/>
</dbReference>
<name>Q0CQR0_ASPTN</name>
<organism evidence="1 2">
    <name type="scientific">Aspergillus terreus (strain NIH 2624 / FGSC A1156)</name>
    <dbReference type="NCBI Taxonomy" id="341663"/>
    <lineage>
        <taxon>Eukaryota</taxon>
        <taxon>Fungi</taxon>
        <taxon>Dikarya</taxon>
        <taxon>Ascomycota</taxon>
        <taxon>Pezizomycotina</taxon>
        <taxon>Eurotiomycetes</taxon>
        <taxon>Eurotiomycetidae</taxon>
        <taxon>Eurotiales</taxon>
        <taxon>Aspergillaceae</taxon>
        <taxon>Aspergillus</taxon>
        <taxon>Aspergillus subgen. Circumdati</taxon>
    </lineage>
</organism>
<dbReference type="GO" id="GO:0016279">
    <property type="term" value="F:protein-lysine N-methyltransferase activity"/>
    <property type="evidence" value="ECO:0007669"/>
    <property type="project" value="TreeGrafter"/>
</dbReference>
<protein>
    <submittedName>
        <fullName evidence="1">Uncharacterized protein</fullName>
    </submittedName>
</protein>
<dbReference type="SUPFAM" id="SSF82199">
    <property type="entry name" value="SET domain"/>
    <property type="match status" value="1"/>
</dbReference>